<dbReference type="PIRSF" id="PIRSF000532">
    <property type="entry name" value="ATP_PFK_prok"/>
    <property type="match status" value="1"/>
</dbReference>
<comment type="cofactor">
    <cofactor evidence="1 10">
        <name>Mg(2+)</name>
        <dbReference type="ChEBI" id="CHEBI:18420"/>
    </cofactor>
</comment>
<dbReference type="GO" id="GO:0006002">
    <property type="term" value="P:fructose 6-phosphate metabolic process"/>
    <property type="evidence" value="ECO:0007669"/>
    <property type="project" value="InterPro"/>
</dbReference>
<sequence>MVSRIGILTGGGDCPGLNAAIRAVVRRADQANVMTFGFAAGWRGVLDASVEQLTLSSTRGLLHRGGTILGTSRVDPYREPDGVARIAQALDVHRLDGLVVIGGEGTLSAATRLADEGIPIVGIPKTIDNDVAATELTIGFLTAVRTATEAVDRLHSTAESHNRVMVLEVMGRHAGWIATYAGMAGGADAILVPEVPFDMEAVGRHLRHRAGSGRDFSIVVVAEGALPREGTMEVPEPPKDEFGRPRLGGIGHAIAHEIEHRTGFPARVTILGHVQRGGSPTPMDRVLATRMGVEAAELAMAGTWGRMTAFEHHEVVPVALADATAELKTVPASLYRVAETFFG</sequence>
<comment type="subunit">
    <text evidence="10">Homodimer or homotetramer.</text>
</comment>
<feature type="binding site" description="in other chain" evidence="10">
    <location>
        <begin position="170"/>
        <end position="172"/>
    </location>
    <ligand>
        <name>substrate</name>
        <note>ligand shared between dimeric partners</note>
    </ligand>
</feature>
<dbReference type="Pfam" id="PF00365">
    <property type="entry name" value="PFK"/>
    <property type="match status" value="1"/>
</dbReference>
<keyword evidence="13" id="KW-1185">Reference proteome</keyword>
<keyword evidence="7 10" id="KW-0418">Kinase</keyword>
<feature type="binding site" description="in other chain" evidence="10">
    <location>
        <position position="223"/>
    </location>
    <ligand>
        <name>substrate</name>
        <note>ligand shared between dimeric partners</note>
    </ligand>
</feature>
<comment type="function">
    <text evidence="10">Catalyzes the phosphorylation of D-fructose 6-phosphate to fructose 1,6-bisphosphate by ATP, the first committing step of glycolysis.</text>
</comment>
<feature type="binding site" description="in other chain" evidence="10">
    <location>
        <begin position="126"/>
        <end position="128"/>
    </location>
    <ligand>
        <name>substrate</name>
        <note>ligand shared between dimeric partners</note>
    </ligand>
</feature>
<feature type="binding site" evidence="10">
    <location>
        <begin position="103"/>
        <end position="106"/>
    </location>
    <ligand>
        <name>ATP</name>
        <dbReference type="ChEBI" id="CHEBI:30616"/>
    </ligand>
</feature>
<dbReference type="EC" id="2.7.1.11" evidence="10"/>
<evidence type="ECO:0000256" key="2">
    <source>
        <dbReference type="ARBA" id="ARBA00004496"/>
    </source>
</evidence>
<dbReference type="InterPro" id="IPR012003">
    <property type="entry name" value="ATP_PFK_prok-type"/>
</dbReference>
<comment type="subcellular location">
    <subcellularLocation>
        <location evidence="2 10">Cytoplasm</location>
    </subcellularLocation>
</comment>
<evidence type="ECO:0000256" key="5">
    <source>
        <dbReference type="ARBA" id="ARBA00022679"/>
    </source>
</evidence>
<evidence type="ECO:0000256" key="1">
    <source>
        <dbReference type="ARBA" id="ARBA00001946"/>
    </source>
</evidence>
<dbReference type="GO" id="GO:0030388">
    <property type="term" value="P:fructose 1,6-bisphosphate metabolic process"/>
    <property type="evidence" value="ECO:0007669"/>
    <property type="project" value="TreeGrafter"/>
</dbReference>
<dbReference type="OrthoDB" id="9802503at2"/>
<comment type="caution">
    <text evidence="10">Lacks conserved residue(s) required for the propagation of feature annotation.</text>
</comment>
<evidence type="ECO:0000256" key="6">
    <source>
        <dbReference type="ARBA" id="ARBA00022723"/>
    </source>
</evidence>
<evidence type="ECO:0000256" key="9">
    <source>
        <dbReference type="ARBA" id="ARBA00023152"/>
    </source>
</evidence>
<evidence type="ECO:0000313" key="13">
    <source>
        <dbReference type="Proteomes" id="UP000650511"/>
    </source>
</evidence>
<proteinExistence type="inferred from homology"/>
<protein>
    <recommendedName>
        <fullName evidence="10">ATP-dependent 6-phosphofructokinase</fullName>
        <shortName evidence="10">ATP-PFK</shortName>
        <shortName evidence="10">Phosphofructokinase</shortName>
        <ecNumber evidence="10">2.7.1.11</ecNumber>
    </recommendedName>
    <alternativeName>
        <fullName evidence="10">Phosphohexokinase</fullName>
    </alternativeName>
</protein>
<name>A0A8J3ETD6_9ACTN</name>
<dbReference type="GO" id="GO:0047334">
    <property type="term" value="F:diphosphate-fructose-6-phosphate 1-phosphotransferase activity"/>
    <property type="evidence" value="ECO:0007669"/>
    <property type="project" value="InterPro"/>
</dbReference>
<organism evidence="12 13">
    <name type="scientific">Egicoccus halophilus</name>
    <dbReference type="NCBI Taxonomy" id="1670830"/>
    <lineage>
        <taxon>Bacteria</taxon>
        <taxon>Bacillati</taxon>
        <taxon>Actinomycetota</taxon>
        <taxon>Nitriliruptoria</taxon>
        <taxon>Egicoccales</taxon>
        <taxon>Egicoccaceae</taxon>
        <taxon>Egicoccus</taxon>
    </lineage>
</organism>
<dbReference type="UniPathway" id="UPA00109">
    <property type="reaction ID" value="UER00182"/>
</dbReference>
<dbReference type="SUPFAM" id="SSF53784">
    <property type="entry name" value="Phosphofructokinase"/>
    <property type="match status" value="1"/>
</dbReference>
<dbReference type="GO" id="GO:0061621">
    <property type="term" value="P:canonical glycolysis"/>
    <property type="evidence" value="ECO:0007669"/>
    <property type="project" value="TreeGrafter"/>
</dbReference>
<feature type="binding site" description="in other chain" evidence="10">
    <location>
        <begin position="273"/>
        <end position="276"/>
    </location>
    <ligand>
        <name>substrate</name>
        <note>ligand shared between dimeric partners</note>
    </ligand>
</feature>
<keyword evidence="6 10" id="KW-0479">Metal-binding</keyword>
<dbReference type="EMBL" id="BMHA01000004">
    <property type="protein sequence ID" value="GGI04991.1"/>
    <property type="molecule type" value="Genomic_DNA"/>
</dbReference>
<evidence type="ECO:0000256" key="7">
    <source>
        <dbReference type="ARBA" id="ARBA00022777"/>
    </source>
</evidence>
<evidence type="ECO:0000256" key="3">
    <source>
        <dbReference type="ARBA" id="ARBA00004679"/>
    </source>
</evidence>
<comment type="caution">
    <text evidence="12">The sequence shown here is derived from an EMBL/GenBank/DDBJ whole genome shotgun (WGS) entry which is preliminary data.</text>
</comment>
<feature type="binding site" evidence="10">
    <location>
        <position position="163"/>
    </location>
    <ligand>
        <name>substrate</name>
        <note>ligand shared between dimeric partners</note>
    </ligand>
</feature>
<reference evidence="12" key="1">
    <citation type="journal article" date="2014" name="Int. J. Syst. Evol. Microbiol.">
        <title>Complete genome sequence of Corynebacterium casei LMG S-19264T (=DSM 44701T), isolated from a smear-ripened cheese.</title>
        <authorList>
            <consortium name="US DOE Joint Genome Institute (JGI-PGF)"/>
            <person name="Walter F."/>
            <person name="Albersmeier A."/>
            <person name="Kalinowski J."/>
            <person name="Ruckert C."/>
        </authorList>
    </citation>
    <scope>NUCLEOTIDE SEQUENCE</scope>
    <source>
        <strain evidence="12">CGMCC 1.14988</strain>
    </source>
</reference>
<evidence type="ECO:0000313" key="12">
    <source>
        <dbReference type="EMBL" id="GGI04991.1"/>
    </source>
</evidence>
<dbReference type="Gene3D" id="3.40.50.460">
    <property type="entry name" value="Phosphofructokinase domain"/>
    <property type="match status" value="1"/>
</dbReference>
<keyword evidence="10" id="KW-0547">Nucleotide-binding</keyword>
<feature type="binding site" evidence="10">
    <location>
        <begin position="73"/>
        <end position="74"/>
    </location>
    <ligand>
        <name>ATP</name>
        <dbReference type="ChEBI" id="CHEBI:30616"/>
    </ligand>
</feature>
<dbReference type="GO" id="GO:0046872">
    <property type="term" value="F:metal ion binding"/>
    <property type="evidence" value="ECO:0007669"/>
    <property type="project" value="UniProtKB-KW"/>
</dbReference>
<dbReference type="GO" id="GO:0016208">
    <property type="term" value="F:AMP binding"/>
    <property type="evidence" value="ECO:0007669"/>
    <property type="project" value="TreeGrafter"/>
</dbReference>
<keyword evidence="8 10" id="KW-0460">Magnesium</keyword>
<dbReference type="AlphaFoldDB" id="A0A8J3ETD6"/>
<keyword evidence="10" id="KW-0067">ATP-binding</keyword>
<dbReference type="Proteomes" id="UP000650511">
    <property type="component" value="Unassembled WGS sequence"/>
</dbReference>
<dbReference type="FunFam" id="3.40.50.460:FF:000002">
    <property type="entry name" value="ATP-dependent 6-phosphofructokinase"/>
    <property type="match status" value="1"/>
</dbReference>
<comment type="similarity">
    <text evidence="10">Belongs to the phosphofructokinase type A (PFKA) family. Mixed-substrate PFK group III subfamily.</text>
</comment>
<dbReference type="GO" id="GO:0003872">
    <property type="term" value="F:6-phosphofructokinase activity"/>
    <property type="evidence" value="ECO:0007669"/>
    <property type="project" value="UniProtKB-UniRule"/>
</dbReference>
<feature type="site" description="Important for substrate specificity; cannot use PPi as phosphoryl donor" evidence="10">
    <location>
        <position position="105"/>
    </location>
</feature>
<evidence type="ECO:0000256" key="10">
    <source>
        <dbReference type="HAMAP-Rule" id="MF_01976"/>
    </source>
</evidence>
<dbReference type="GO" id="GO:0005524">
    <property type="term" value="F:ATP binding"/>
    <property type="evidence" value="ECO:0007669"/>
    <property type="project" value="UniProtKB-KW"/>
</dbReference>
<keyword evidence="5 10" id="KW-0808">Transferase</keyword>
<dbReference type="RefSeq" id="WP_130649545.1">
    <property type="nucleotide sequence ID" value="NZ_BMHA01000004.1"/>
</dbReference>
<feature type="binding site" evidence="10">
    <location>
        <position position="267"/>
    </location>
    <ligand>
        <name>substrate</name>
        <note>ligand shared between dimeric partners</note>
    </ligand>
</feature>
<dbReference type="PRINTS" id="PR00476">
    <property type="entry name" value="PHFRCTKINASE"/>
</dbReference>
<dbReference type="PANTHER" id="PTHR13697:SF52">
    <property type="entry name" value="ATP-DEPENDENT 6-PHOSPHOFRUCTOKINASE 3"/>
    <property type="match status" value="1"/>
</dbReference>
<keyword evidence="9 10" id="KW-0324">Glycolysis</keyword>
<dbReference type="InterPro" id="IPR035966">
    <property type="entry name" value="PKF_sf"/>
</dbReference>
<dbReference type="GO" id="GO:0070095">
    <property type="term" value="F:fructose-6-phosphate binding"/>
    <property type="evidence" value="ECO:0007669"/>
    <property type="project" value="TreeGrafter"/>
</dbReference>
<dbReference type="PANTHER" id="PTHR13697">
    <property type="entry name" value="PHOSPHOFRUCTOKINASE"/>
    <property type="match status" value="1"/>
</dbReference>
<dbReference type="GO" id="GO:0042802">
    <property type="term" value="F:identical protein binding"/>
    <property type="evidence" value="ECO:0007669"/>
    <property type="project" value="TreeGrafter"/>
</dbReference>
<evidence type="ECO:0000256" key="4">
    <source>
        <dbReference type="ARBA" id="ARBA00022490"/>
    </source>
</evidence>
<comment type="catalytic activity">
    <reaction evidence="10">
        <text>beta-D-fructose 6-phosphate + ATP = beta-D-fructose 1,6-bisphosphate + ADP + H(+)</text>
        <dbReference type="Rhea" id="RHEA:16109"/>
        <dbReference type="ChEBI" id="CHEBI:15378"/>
        <dbReference type="ChEBI" id="CHEBI:30616"/>
        <dbReference type="ChEBI" id="CHEBI:32966"/>
        <dbReference type="ChEBI" id="CHEBI:57634"/>
        <dbReference type="ChEBI" id="CHEBI:456216"/>
        <dbReference type="EC" id="2.7.1.11"/>
    </reaction>
</comment>
<gene>
    <name evidence="10 12" type="primary">pfkA</name>
    <name evidence="12" type="ORF">GCM10011354_11850</name>
</gene>
<feature type="binding site" evidence="10">
    <location>
        <position position="104"/>
    </location>
    <ligand>
        <name>Mg(2+)</name>
        <dbReference type="ChEBI" id="CHEBI:18420"/>
        <note>catalytic</note>
    </ligand>
</feature>
<evidence type="ECO:0000256" key="8">
    <source>
        <dbReference type="ARBA" id="ARBA00022842"/>
    </source>
</evidence>
<dbReference type="InterPro" id="IPR000023">
    <property type="entry name" value="Phosphofructokinase_dom"/>
</dbReference>
<comment type="pathway">
    <text evidence="3 10">Carbohydrate degradation; glycolysis; D-glyceraldehyde 3-phosphate and glycerone phosphate from D-glucose: step 3/4.</text>
</comment>
<reference evidence="12" key="2">
    <citation type="submission" date="2020-09" db="EMBL/GenBank/DDBJ databases">
        <authorList>
            <person name="Sun Q."/>
            <person name="Zhou Y."/>
        </authorList>
    </citation>
    <scope>NUCLEOTIDE SEQUENCE</scope>
    <source>
        <strain evidence="12">CGMCC 1.14988</strain>
    </source>
</reference>
<keyword evidence="4 10" id="KW-0963">Cytoplasm</keyword>
<evidence type="ECO:0000259" key="11">
    <source>
        <dbReference type="Pfam" id="PF00365"/>
    </source>
</evidence>
<dbReference type="InterPro" id="IPR015912">
    <property type="entry name" value="Phosphofructokinase_CS"/>
</dbReference>
<accession>A0A8J3ETD6</accession>
<feature type="binding site" evidence="10">
    <location>
        <position position="12"/>
    </location>
    <ligand>
        <name>ATP</name>
        <dbReference type="ChEBI" id="CHEBI:30616"/>
    </ligand>
</feature>
<dbReference type="InterPro" id="IPR012829">
    <property type="entry name" value="Phosphofructokinase_III"/>
</dbReference>
<dbReference type="Gene3D" id="3.40.50.450">
    <property type="match status" value="1"/>
</dbReference>
<dbReference type="PROSITE" id="PS00433">
    <property type="entry name" value="PHOSPHOFRUCTOKINASE"/>
    <property type="match status" value="1"/>
</dbReference>
<dbReference type="HAMAP" id="MF_01976">
    <property type="entry name" value="Phosphofructokinase_III"/>
    <property type="match status" value="1"/>
</dbReference>
<dbReference type="GO" id="GO:0048029">
    <property type="term" value="F:monosaccharide binding"/>
    <property type="evidence" value="ECO:0007669"/>
    <property type="project" value="TreeGrafter"/>
</dbReference>
<dbReference type="GO" id="GO:0005945">
    <property type="term" value="C:6-phosphofructokinase complex"/>
    <property type="evidence" value="ECO:0007669"/>
    <property type="project" value="TreeGrafter"/>
</dbReference>
<feature type="domain" description="Phosphofructokinase" evidence="11">
    <location>
        <begin position="4"/>
        <end position="298"/>
    </location>
</feature>
<feature type="active site" description="Proton acceptor" evidence="10">
    <location>
        <position position="128"/>
    </location>
</feature>
<dbReference type="NCBIfam" id="NF002872">
    <property type="entry name" value="PRK03202.1"/>
    <property type="match status" value="1"/>
</dbReference>
<dbReference type="InterPro" id="IPR022953">
    <property type="entry name" value="ATP_PFK"/>
</dbReference>